<feature type="domain" description="PNPLA" evidence="6">
    <location>
        <begin position="120"/>
        <end position="278"/>
    </location>
</feature>
<dbReference type="Gene3D" id="3.40.1090.10">
    <property type="entry name" value="Cytosolic phospholipase A2 catalytic domain"/>
    <property type="match status" value="1"/>
</dbReference>
<dbReference type="GO" id="GO:0047499">
    <property type="term" value="F:calcium-independent phospholipase A2 activity"/>
    <property type="evidence" value="ECO:0007669"/>
    <property type="project" value="TreeGrafter"/>
</dbReference>
<dbReference type="InterPro" id="IPR027417">
    <property type="entry name" value="P-loop_NTPase"/>
</dbReference>
<dbReference type="Proteomes" id="UP000019373">
    <property type="component" value="Unassembled WGS sequence"/>
</dbReference>
<dbReference type="Gene3D" id="3.40.50.300">
    <property type="entry name" value="P-loop containing nucleotide triphosphate hydrolases"/>
    <property type="match status" value="1"/>
</dbReference>
<dbReference type="PANTHER" id="PTHR24185:SF1">
    <property type="entry name" value="CALCIUM-INDEPENDENT PHOSPHOLIPASE A2-GAMMA"/>
    <property type="match status" value="1"/>
</dbReference>
<dbReference type="GeneID" id="19244119"/>
<feature type="compositionally biased region" description="Low complexity" evidence="5">
    <location>
        <begin position="1"/>
        <end position="11"/>
    </location>
</feature>
<evidence type="ECO:0000313" key="7">
    <source>
        <dbReference type="EMBL" id="ERF74884.1"/>
    </source>
</evidence>
<dbReference type="eggNOG" id="KOG1840">
    <property type="taxonomic scope" value="Eukaryota"/>
</dbReference>
<dbReference type="SUPFAM" id="SSF48452">
    <property type="entry name" value="TPR-like"/>
    <property type="match status" value="2"/>
</dbReference>
<dbReference type="InterPro" id="IPR002641">
    <property type="entry name" value="PNPLA_dom"/>
</dbReference>
<feature type="active site" description="Nucleophile" evidence="4">
    <location>
        <position position="162"/>
    </location>
</feature>
<evidence type="ECO:0000256" key="1">
    <source>
        <dbReference type="ARBA" id="ARBA00022801"/>
    </source>
</evidence>
<organism evidence="7 8">
    <name type="scientific">Endocarpon pusillum (strain Z07020 / HMAS-L-300199)</name>
    <name type="common">Lichen-forming fungus</name>
    <dbReference type="NCBI Taxonomy" id="1263415"/>
    <lineage>
        <taxon>Eukaryota</taxon>
        <taxon>Fungi</taxon>
        <taxon>Dikarya</taxon>
        <taxon>Ascomycota</taxon>
        <taxon>Pezizomycotina</taxon>
        <taxon>Eurotiomycetes</taxon>
        <taxon>Chaetothyriomycetidae</taxon>
        <taxon>Verrucariales</taxon>
        <taxon>Verrucariaceae</taxon>
        <taxon>Endocarpon</taxon>
    </lineage>
</organism>
<accession>U1HZA3</accession>
<dbReference type="InterPro" id="IPR011990">
    <property type="entry name" value="TPR-like_helical_dom_sf"/>
</dbReference>
<evidence type="ECO:0000256" key="3">
    <source>
        <dbReference type="ARBA" id="ARBA00023098"/>
    </source>
</evidence>
<evidence type="ECO:0000256" key="2">
    <source>
        <dbReference type="ARBA" id="ARBA00022963"/>
    </source>
</evidence>
<dbReference type="SUPFAM" id="SSF52151">
    <property type="entry name" value="FabD/lysophospholipase-like"/>
    <property type="match status" value="1"/>
</dbReference>
<gene>
    <name evidence="7" type="ORF">EPUS_09291</name>
</gene>
<dbReference type="GO" id="GO:0046486">
    <property type="term" value="P:glycerolipid metabolic process"/>
    <property type="evidence" value="ECO:0007669"/>
    <property type="project" value="UniProtKB-ARBA"/>
</dbReference>
<feature type="compositionally biased region" description="Basic and acidic residues" evidence="5">
    <location>
        <begin position="12"/>
        <end position="21"/>
    </location>
</feature>
<feature type="short sequence motif" description="DGA/G" evidence="4">
    <location>
        <begin position="265"/>
        <end position="267"/>
    </location>
</feature>
<dbReference type="SUPFAM" id="SSF52540">
    <property type="entry name" value="P-loop containing nucleoside triphosphate hydrolases"/>
    <property type="match status" value="1"/>
</dbReference>
<keyword evidence="2 4" id="KW-0442">Lipid degradation</keyword>
<dbReference type="GO" id="GO:0016042">
    <property type="term" value="P:lipid catabolic process"/>
    <property type="evidence" value="ECO:0007669"/>
    <property type="project" value="UniProtKB-UniRule"/>
</dbReference>
<evidence type="ECO:0000256" key="4">
    <source>
        <dbReference type="PROSITE-ProRule" id="PRU01161"/>
    </source>
</evidence>
<feature type="active site" description="Proton acceptor" evidence="4">
    <location>
        <position position="265"/>
    </location>
</feature>
<dbReference type="HOGENOM" id="CLU_000288_125_6_1"/>
<keyword evidence="1 4" id="KW-0378">Hydrolase</keyword>
<name>U1HZA3_ENDPU</name>
<dbReference type="eggNOG" id="KOG4231">
    <property type="taxonomic scope" value="Eukaryota"/>
</dbReference>
<dbReference type="GO" id="GO:0019369">
    <property type="term" value="P:arachidonate metabolic process"/>
    <property type="evidence" value="ECO:0007669"/>
    <property type="project" value="TreeGrafter"/>
</dbReference>
<evidence type="ECO:0000259" key="6">
    <source>
        <dbReference type="PROSITE" id="PS51635"/>
    </source>
</evidence>
<evidence type="ECO:0000256" key="5">
    <source>
        <dbReference type="SAM" id="MobiDB-lite"/>
    </source>
</evidence>
<dbReference type="InterPro" id="IPR016035">
    <property type="entry name" value="Acyl_Trfase/lysoPLipase"/>
</dbReference>
<dbReference type="Pfam" id="PF13374">
    <property type="entry name" value="TPR_10"/>
    <property type="match status" value="2"/>
</dbReference>
<proteinExistence type="predicted"/>
<feature type="short sequence motif" description="GXGXXG" evidence="4">
    <location>
        <begin position="124"/>
        <end position="129"/>
    </location>
</feature>
<protein>
    <recommendedName>
        <fullName evidence="6">PNPLA domain-containing protein</fullName>
    </recommendedName>
</protein>
<dbReference type="RefSeq" id="XP_007787783.1">
    <property type="nucleotide sequence ID" value="XM_007789593.1"/>
</dbReference>
<dbReference type="CDD" id="cd07216">
    <property type="entry name" value="Pat17_PNPLA8_PNPLA9_like3"/>
    <property type="match status" value="1"/>
</dbReference>
<feature type="compositionally biased region" description="Polar residues" evidence="5">
    <location>
        <begin position="30"/>
        <end position="44"/>
    </location>
</feature>
<evidence type="ECO:0000313" key="8">
    <source>
        <dbReference type="Proteomes" id="UP000019373"/>
    </source>
</evidence>
<dbReference type="PANTHER" id="PTHR24185">
    <property type="entry name" value="CALCIUM-INDEPENDENT PHOSPHOLIPASE A2-GAMMA"/>
    <property type="match status" value="1"/>
</dbReference>
<feature type="short sequence motif" description="GXSXG" evidence="4">
    <location>
        <begin position="160"/>
        <end position="164"/>
    </location>
</feature>
<dbReference type="Pfam" id="PF01734">
    <property type="entry name" value="Patatin"/>
    <property type="match status" value="2"/>
</dbReference>
<dbReference type="AlphaFoldDB" id="U1HZA3"/>
<feature type="region of interest" description="Disordered" evidence="5">
    <location>
        <begin position="1"/>
        <end position="97"/>
    </location>
</feature>
<dbReference type="Gene3D" id="1.25.40.10">
    <property type="entry name" value="Tetratricopeptide repeat domain"/>
    <property type="match status" value="2"/>
</dbReference>
<feature type="compositionally biased region" description="Polar residues" evidence="5">
    <location>
        <begin position="52"/>
        <end position="82"/>
    </location>
</feature>
<reference evidence="8" key="1">
    <citation type="journal article" date="2014" name="BMC Genomics">
        <title>Genome characteristics reveal the impact of lichenization on lichen-forming fungus Endocarpon pusillum Hedwig (Verrucariales, Ascomycota).</title>
        <authorList>
            <person name="Wang Y.-Y."/>
            <person name="Liu B."/>
            <person name="Zhang X.-Y."/>
            <person name="Zhou Q.-M."/>
            <person name="Zhang T."/>
            <person name="Li H."/>
            <person name="Yu Y.-F."/>
            <person name="Zhang X.-L."/>
            <person name="Hao X.-Y."/>
            <person name="Wang M."/>
            <person name="Wang L."/>
            <person name="Wei J.-C."/>
        </authorList>
    </citation>
    <scope>NUCLEOTIDE SEQUENCE [LARGE SCALE GENOMIC DNA]</scope>
    <source>
        <strain evidence="8">Z07020 / HMAS-L-300199</strain>
    </source>
</reference>
<sequence>MGESSSASSDPSTEHSDDKRNISRQAGRPTGSSSRPSNPAQSVFANRDGAVQRSSESLKAKSRSNQNRKSGPTAATPTSSLRRISPPAAETGPNLKEERGLILETAKNPIKVAERGIRLLCLDGGGVRGLSSLHILKKLMETIDPGRPPKPCKYFDMIGGTSTGGMFDQVFKKKRLPVTIGGRIQDRFDTQALEKAIKEVVLNHFVCATRKETAQSMQFRSYQSARGSSDLLRKTKIWEATRATSAAPSFFDPIKIGDYDEEFTDGGTGANNPVRTLWIEAKNTLLGPGEALEKNLNLLVSIGTGVPSLKPFGNSLLEIAKTLKSMATETEATAESFHRGHSELDDNSQYFRFNVTKGLKDVGLEEGAKKNVIMAATESYVESETIRRQMSRCGKHKIEKNFWSGPSESVNNMHWTVTRSLNNLFIGRESVLNTIEESIRHTLRDIKPTGQQRFVITDMGGQGKSEICLQLADRVRQLFWGVFWVDASTETLAESGFLNLADKLQIAAQTLDEARQGLANVKKRWLLVLDNAHDPKIDYQRYFPAGIAGWGDVDIAERGMPPARELLLRAARIPDARRLAVKGDAQVVVTLLHSHPLALIQAGAYVAQGHCTLAEYPQIFARQRKRLLKFSPTQARSRYGDVYATFEASAEILRASAEAMPASSTTESARDALELLPVLACCGPTRLPLPVFEAGWRGAQEISRDQADKYDETLALTAWHVSRLPSLIRARANTWDSYRLTKAIRLCRTLALMSTDTQDGVMSVSMHPLVHAWARDRANAAEQHKGWLTTGCLMAVSRSDGELWRRRGRQLQPHMQTLTLWDSSKMFGSEPAMKITSILVDCGRLLYRMRDDARVFVLMNKLLAHLGLDGQKVEERWLVVYKLTAKNLINYGKVGKAVSLLEQVIKIKELTLAEDHPLRLASLHELAGAYQADGQIKTAVPLLEQVVKIQEQTLAKDHPSRLASQHELARAYRANGQVQKTESLLEQVVKIEEQTLAEDHPSRQASQYALARAYRANGQVTEAVSLLEQVIKMTLVEDHPDRLAAQHALAMAYCANGQVTKAVSLLEQVVKMREQTQTKEHPDRLASQHELVRIYQADGQIKAAVPLLEQVVKIRKQTQAKDHPDRLASQQVLATTYWDLDRHTDAVQMMKHVVAIRSQALDKKHPDRKNSETWLEIFEDKLRKLTTT</sequence>
<dbReference type="PROSITE" id="PS51635">
    <property type="entry name" value="PNPLA"/>
    <property type="match status" value="1"/>
</dbReference>
<dbReference type="OrthoDB" id="5986190at2759"/>
<dbReference type="OMA" id="MAYCANG"/>
<dbReference type="Pfam" id="PF13424">
    <property type="entry name" value="TPR_12"/>
    <property type="match status" value="2"/>
</dbReference>
<keyword evidence="3 4" id="KW-0443">Lipid metabolism</keyword>
<keyword evidence="8" id="KW-1185">Reference proteome</keyword>
<dbReference type="EMBL" id="KE720862">
    <property type="protein sequence ID" value="ERF74884.1"/>
    <property type="molecule type" value="Genomic_DNA"/>
</dbReference>
<dbReference type="GO" id="GO:0016020">
    <property type="term" value="C:membrane"/>
    <property type="evidence" value="ECO:0007669"/>
    <property type="project" value="TreeGrafter"/>
</dbReference>